<dbReference type="Proteomes" id="UP000367750">
    <property type="component" value="Unassembled WGS sequence"/>
</dbReference>
<dbReference type="Gene3D" id="2.40.128.690">
    <property type="entry name" value="YycH protein, domain 3-like"/>
    <property type="match status" value="1"/>
</dbReference>
<dbReference type="Pfam" id="PF09648">
    <property type="entry name" value="YycI"/>
    <property type="match status" value="1"/>
</dbReference>
<feature type="domain" description="Regulatory protein YycH-like" evidence="2">
    <location>
        <begin position="104"/>
        <end position="234"/>
    </location>
</feature>
<dbReference type="OrthoDB" id="2388036at2"/>
<proteinExistence type="predicted"/>
<feature type="transmembrane region" description="Helical" evidence="1">
    <location>
        <begin position="9"/>
        <end position="26"/>
    </location>
</feature>
<dbReference type="InterPro" id="IPR018604">
    <property type="entry name" value="YycI-like"/>
</dbReference>
<accession>A0A5J5GAZ3</accession>
<dbReference type="GO" id="GO:0016020">
    <property type="term" value="C:membrane"/>
    <property type="evidence" value="ECO:0007669"/>
    <property type="project" value="InterPro"/>
</dbReference>
<name>A0A5J5GAZ3_9BACL</name>
<evidence type="ECO:0000313" key="3">
    <source>
        <dbReference type="EMBL" id="KAA9005161.1"/>
    </source>
</evidence>
<dbReference type="AlphaFoldDB" id="A0A5J5GAZ3"/>
<dbReference type="EMBL" id="VYKK01000009">
    <property type="protein sequence ID" value="KAA9005161.1"/>
    <property type="molecule type" value="Genomic_DNA"/>
</dbReference>
<gene>
    <name evidence="3" type="ORF">F4V43_08825</name>
</gene>
<keyword evidence="1" id="KW-0812">Transmembrane</keyword>
<organism evidence="3 4">
    <name type="scientific">Paenibacillus spiritus</name>
    <dbReference type="NCBI Taxonomy" id="2496557"/>
    <lineage>
        <taxon>Bacteria</taxon>
        <taxon>Bacillati</taxon>
        <taxon>Bacillota</taxon>
        <taxon>Bacilli</taxon>
        <taxon>Bacillales</taxon>
        <taxon>Paenibacillaceae</taxon>
        <taxon>Paenibacillus</taxon>
    </lineage>
</organism>
<evidence type="ECO:0000256" key="1">
    <source>
        <dbReference type="SAM" id="Phobius"/>
    </source>
</evidence>
<dbReference type="RefSeq" id="WP_150457881.1">
    <property type="nucleotide sequence ID" value="NZ_VYKK01000009.1"/>
</dbReference>
<sequence>MDWGRAKSVLIYSFLLLNLLLCYQLWGDLRDQAGASLDFTSLSAAAQQVMEEKEIRVLSVIPAATPELPNLSYRYSAEPDAPPVALEKPVDSRLIFTFSELTEALKGEIPDIGDYRFDSLESEAGRFVLHPLVQGKWPLFSVRLELIYNDQKIVAYRKPQIQLDPAGGQDEEKQKILPAAKALGSLIEKYLPAGSAVKESSLGYYGELFNSEAQVAAPMWRFMLEDGRTYYVNGISADIISPKTAE</sequence>
<keyword evidence="1" id="KW-0472">Membrane</keyword>
<keyword evidence="1" id="KW-1133">Transmembrane helix</keyword>
<evidence type="ECO:0000259" key="2">
    <source>
        <dbReference type="Pfam" id="PF09648"/>
    </source>
</evidence>
<keyword evidence="4" id="KW-1185">Reference proteome</keyword>
<protein>
    <recommendedName>
        <fullName evidence="2">Regulatory protein YycH-like domain-containing protein</fullName>
    </recommendedName>
</protein>
<evidence type="ECO:0000313" key="4">
    <source>
        <dbReference type="Proteomes" id="UP000367750"/>
    </source>
</evidence>
<reference evidence="3 4" key="1">
    <citation type="submission" date="2019-09" db="EMBL/GenBank/DDBJ databases">
        <title>Bacillus ochoae sp. nov., Paenibacillus whitsoniae sp. nov., Paenibacillus spiritus sp. nov. Isolated from the Mars Exploration Rover during spacecraft assembly.</title>
        <authorList>
            <person name="Seuylemezian A."/>
            <person name="Vaishampayan P."/>
        </authorList>
    </citation>
    <scope>NUCLEOTIDE SEQUENCE [LARGE SCALE GENOMIC DNA]</scope>
    <source>
        <strain evidence="3 4">MER_111</strain>
    </source>
</reference>
<comment type="caution">
    <text evidence="3">The sequence shown here is derived from an EMBL/GenBank/DDBJ whole genome shotgun (WGS) entry which is preliminary data.</text>
</comment>